<keyword evidence="3" id="KW-1185">Reference proteome</keyword>
<evidence type="ECO:0000313" key="3">
    <source>
        <dbReference type="Proteomes" id="UP001161247"/>
    </source>
</evidence>
<evidence type="ECO:0000256" key="1">
    <source>
        <dbReference type="SAM" id="MobiDB-lite"/>
    </source>
</evidence>
<accession>A0AAV1DGE3</accession>
<protein>
    <submittedName>
        <fullName evidence="2">OLC1v1005349C1</fullName>
    </submittedName>
</protein>
<reference evidence="2" key="1">
    <citation type="submission" date="2023-03" db="EMBL/GenBank/DDBJ databases">
        <authorList>
            <person name="Julca I."/>
        </authorList>
    </citation>
    <scope>NUCLEOTIDE SEQUENCE</scope>
</reference>
<dbReference type="AlphaFoldDB" id="A0AAV1DGE3"/>
<dbReference type="Proteomes" id="UP001161247">
    <property type="component" value="Chromosome 5"/>
</dbReference>
<evidence type="ECO:0000313" key="2">
    <source>
        <dbReference type="EMBL" id="CAI9106236.1"/>
    </source>
</evidence>
<sequence>MESTSGLTAKEKNDTLVDVQDNSDLNSGSLVMKAVPKPGNDADKENVHCQSSNKFLALQAVGNVETILLDENDDDVENVFTEGLIEKQEDADLSKKVVIDEAQKEGSNSDEQKQNRFCKKMPMRRILVVICTKKVIQMRAY</sequence>
<gene>
    <name evidence="2" type="ORF">OLC1_LOCUS14768</name>
</gene>
<organism evidence="2 3">
    <name type="scientific">Oldenlandia corymbosa var. corymbosa</name>
    <dbReference type="NCBI Taxonomy" id="529605"/>
    <lineage>
        <taxon>Eukaryota</taxon>
        <taxon>Viridiplantae</taxon>
        <taxon>Streptophyta</taxon>
        <taxon>Embryophyta</taxon>
        <taxon>Tracheophyta</taxon>
        <taxon>Spermatophyta</taxon>
        <taxon>Magnoliopsida</taxon>
        <taxon>eudicotyledons</taxon>
        <taxon>Gunneridae</taxon>
        <taxon>Pentapetalae</taxon>
        <taxon>asterids</taxon>
        <taxon>lamiids</taxon>
        <taxon>Gentianales</taxon>
        <taxon>Rubiaceae</taxon>
        <taxon>Rubioideae</taxon>
        <taxon>Spermacoceae</taxon>
        <taxon>Hedyotis-Oldenlandia complex</taxon>
        <taxon>Oldenlandia</taxon>
    </lineage>
</organism>
<feature type="region of interest" description="Disordered" evidence="1">
    <location>
        <begin position="1"/>
        <end position="46"/>
    </location>
</feature>
<name>A0AAV1DGE3_OLDCO</name>
<feature type="compositionally biased region" description="Polar residues" evidence="1">
    <location>
        <begin position="20"/>
        <end position="29"/>
    </location>
</feature>
<proteinExistence type="predicted"/>
<dbReference type="EMBL" id="OX459122">
    <property type="protein sequence ID" value="CAI9106236.1"/>
    <property type="molecule type" value="Genomic_DNA"/>
</dbReference>